<organism evidence="1 2">
    <name type="scientific">Leuconostoc lactis</name>
    <dbReference type="NCBI Taxonomy" id="1246"/>
    <lineage>
        <taxon>Bacteria</taxon>
        <taxon>Bacillati</taxon>
        <taxon>Bacillota</taxon>
        <taxon>Bacilli</taxon>
        <taxon>Lactobacillales</taxon>
        <taxon>Lactobacillaceae</taxon>
        <taxon>Leuconostoc</taxon>
    </lineage>
</organism>
<dbReference type="Proteomes" id="UP000321298">
    <property type="component" value="Chromosome"/>
</dbReference>
<keyword evidence="2" id="KW-1185">Reference proteome</keyword>
<dbReference type="EMBL" id="CP042387">
    <property type="protein sequence ID" value="QEA44333.1"/>
    <property type="molecule type" value="Genomic_DNA"/>
</dbReference>
<name>A0AAP9JB42_LEULA</name>
<proteinExistence type="predicted"/>
<sequence>MNNIEKLQQLTHITTQEIADALDVNADLVKEWQDDASLPTIAELEALVGIFSSQLDAQGIEAQTKSHPIHIRLSIDYLLNLGLTMSDWITLKWAVEGQWQGDQLAVGFFHNGKLTRVVASDDEFVAAFAGYLILQTEGEFEPYIDEFDDDKVYDWRLLRLHGDDYRDVTRELIATDLPEIKA</sequence>
<evidence type="ECO:0000313" key="1">
    <source>
        <dbReference type="EMBL" id="QEA44333.1"/>
    </source>
</evidence>
<dbReference type="RefSeq" id="WP_147001184.1">
    <property type="nucleotide sequence ID" value="NZ_CP042387.1"/>
</dbReference>
<dbReference type="AlphaFoldDB" id="A0AAP9JB42"/>
<gene>
    <name evidence="1" type="ORF">FGL83_06460</name>
</gene>
<dbReference type="GeneID" id="66531835"/>
<accession>A0AAP9JB42</accession>
<protein>
    <submittedName>
        <fullName evidence="1">XRE family transcriptional regulator</fullName>
    </submittedName>
</protein>
<evidence type="ECO:0000313" key="2">
    <source>
        <dbReference type="Proteomes" id="UP000321298"/>
    </source>
</evidence>
<reference evidence="1 2" key="1">
    <citation type="submission" date="2019-06" db="EMBL/GenBank/DDBJ databases">
        <title>Genome analyses of bacteria isolated from kimchi.</title>
        <authorList>
            <person name="Lee S."/>
            <person name="Ahn S."/>
            <person name="Roh S."/>
        </authorList>
    </citation>
    <scope>NUCLEOTIDE SEQUENCE [LARGE SCALE GENOMIC DNA]</scope>
    <source>
        <strain evidence="1 2">CBA3625</strain>
    </source>
</reference>